<evidence type="ECO:0000313" key="1">
    <source>
        <dbReference type="EMBL" id="RKO87939.1"/>
    </source>
</evidence>
<dbReference type="Proteomes" id="UP000269721">
    <property type="component" value="Unassembled WGS sequence"/>
</dbReference>
<sequence>MAAARTPVLELPQKRLQSLGAFYFSASAQGRKAAQDILGEEGMGDLCACSRTFQPPPLFDYRHVHAAMDAASLRAQTDFITECEFTVARCATELNLSTQMLELMLSRNPKVEAVAAGLFECERKLRKAHYVIKEAKKENGKMADAHAELTQRNEKVKIMGERRKRRNGDQAAGGEARREGLIKITGEDNILR</sequence>
<dbReference type="AlphaFoldDB" id="A0A4P9W663"/>
<name>A0A4P9W663_9FUNG</name>
<organism evidence="1 2">
    <name type="scientific">Blyttiomyces helicus</name>
    <dbReference type="NCBI Taxonomy" id="388810"/>
    <lineage>
        <taxon>Eukaryota</taxon>
        <taxon>Fungi</taxon>
        <taxon>Fungi incertae sedis</taxon>
        <taxon>Chytridiomycota</taxon>
        <taxon>Chytridiomycota incertae sedis</taxon>
        <taxon>Chytridiomycetes</taxon>
        <taxon>Chytridiomycetes incertae sedis</taxon>
        <taxon>Blyttiomyces</taxon>
    </lineage>
</organism>
<gene>
    <name evidence="1" type="ORF">BDK51DRAFT_38594</name>
</gene>
<evidence type="ECO:0000313" key="2">
    <source>
        <dbReference type="Proteomes" id="UP000269721"/>
    </source>
</evidence>
<protein>
    <submittedName>
        <fullName evidence="1">Uncharacterized protein</fullName>
    </submittedName>
</protein>
<reference evidence="2" key="1">
    <citation type="journal article" date="2018" name="Nat. Microbiol.">
        <title>Leveraging single-cell genomics to expand the fungal tree of life.</title>
        <authorList>
            <person name="Ahrendt S.R."/>
            <person name="Quandt C.A."/>
            <person name="Ciobanu D."/>
            <person name="Clum A."/>
            <person name="Salamov A."/>
            <person name="Andreopoulos B."/>
            <person name="Cheng J.F."/>
            <person name="Woyke T."/>
            <person name="Pelin A."/>
            <person name="Henrissat B."/>
            <person name="Reynolds N.K."/>
            <person name="Benny G.L."/>
            <person name="Smith M.E."/>
            <person name="James T.Y."/>
            <person name="Grigoriev I.V."/>
        </authorList>
    </citation>
    <scope>NUCLEOTIDE SEQUENCE [LARGE SCALE GENOMIC DNA]</scope>
</reference>
<keyword evidence="2" id="KW-1185">Reference proteome</keyword>
<proteinExistence type="predicted"/>
<dbReference type="EMBL" id="KZ997057">
    <property type="protein sequence ID" value="RKO87939.1"/>
    <property type="molecule type" value="Genomic_DNA"/>
</dbReference>
<accession>A0A4P9W663</accession>